<evidence type="ECO:0000256" key="6">
    <source>
        <dbReference type="ARBA" id="ARBA00022741"/>
    </source>
</evidence>
<dbReference type="EC" id="2.7.11.1" evidence="2"/>
<evidence type="ECO:0000256" key="1">
    <source>
        <dbReference type="ARBA" id="ARBA00010886"/>
    </source>
</evidence>
<evidence type="ECO:0000256" key="9">
    <source>
        <dbReference type="ARBA" id="ARBA00023136"/>
    </source>
</evidence>
<keyword evidence="4" id="KW-0808">Transferase</keyword>
<dbReference type="Proteomes" id="UP000179627">
    <property type="component" value="Unassembled WGS sequence"/>
</dbReference>
<feature type="domain" description="Protein kinase" evidence="14">
    <location>
        <begin position="16"/>
        <end position="266"/>
    </location>
</feature>
<evidence type="ECO:0000313" key="16">
    <source>
        <dbReference type="Proteomes" id="UP000179627"/>
    </source>
</evidence>
<keyword evidence="9" id="KW-0472">Membrane</keyword>
<dbReference type="AlphaFoldDB" id="A0A1S1RKF8"/>
<dbReference type="RefSeq" id="WP_071081659.1">
    <property type="nucleotide sequence ID" value="NZ_MBLM01000001.1"/>
</dbReference>
<name>A0A1S1RKF8_9ACTN</name>
<organism evidence="15 16">
    <name type="scientific">Parafrankia colletiae</name>
    <dbReference type="NCBI Taxonomy" id="573497"/>
    <lineage>
        <taxon>Bacteria</taxon>
        <taxon>Bacillati</taxon>
        <taxon>Actinomycetota</taxon>
        <taxon>Actinomycetes</taxon>
        <taxon>Frankiales</taxon>
        <taxon>Frankiaceae</taxon>
        <taxon>Parafrankia</taxon>
    </lineage>
</organism>
<evidence type="ECO:0000256" key="4">
    <source>
        <dbReference type="ARBA" id="ARBA00022679"/>
    </source>
</evidence>
<evidence type="ECO:0000256" key="3">
    <source>
        <dbReference type="ARBA" id="ARBA00022475"/>
    </source>
</evidence>
<keyword evidence="15" id="KW-0723">Serine/threonine-protein kinase</keyword>
<dbReference type="InterPro" id="IPR011009">
    <property type="entry name" value="Kinase-like_dom_sf"/>
</dbReference>
<evidence type="ECO:0000313" key="15">
    <source>
        <dbReference type="EMBL" id="OHV46670.1"/>
    </source>
</evidence>
<dbReference type="OrthoDB" id="3217681at2"/>
<feature type="region of interest" description="Disordered" evidence="13">
    <location>
        <begin position="441"/>
        <end position="510"/>
    </location>
</feature>
<feature type="region of interest" description="Disordered" evidence="13">
    <location>
        <begin position="285"/>
        <end position="412"/>
    </location>
</feature>
<evidence type="ECO:0000256" key="7">
    <source>
        <dbReference type="ARBA" id="ARBA00022777"/>
    </source>
</evidence>
<reference evidence="16" key="1">
    <citation type="submission" date="2016-07" db="EMBL/GenBank/DDBJ databases">
        <title>Sequence Frankia sp. strain CcI1.17.</title>
        <authorList>
            <person name="Ghodhbane-Gtari F."/>
            <person name="Swanson E."/>
            <person name="Gueddou A."/>
            <person name="Morris K."/>
            <person name="Hezbri K."/>
            <person name="Ktari A."/>
            <person name="Nouioui I."/>
            <person name="Abebe-Akele F."/>
            <person name="Simpson S."/>
            <person name="Thomas K."/>
            <person name="Gtari M."/>
            <person name="Tisa L.S."/>
            <person name="Hurst S."/>
        </authorList>
    </citation>
    <scope>NUCLEOTIDE SEQUENCE [LARGE SCALE GENOMIC DNA]</scope>
    <source>
        <strain evidence="16">Cc1.17</strain>
    </source>
</reference>
<dbReference type="PROSITE" id="PS00107">
    <property type="entry name" value="PROTEIN_KINASE_ATP"/>
    <property type="match status" value="1"/>
</dbReference>
<keyword evidence="11" id="KW-0449">Lipoprotein</keyword>
<evidence type="ECO:0000256" key="8">
    <source>
        <dbReference type="ARBA" id="ARBA00022840"/>
    </source>
</evidence>
<feature type="compositionally biased region" description="Low complexity" evidence="13">
    <location>
        <begin position="475"/>
        <end position="498"/>
    </location>
</feature>
<dbReference type="InterPro" id="IPR017441">
    <property type="entry name" value="Protein_kinase_ATP_BS"/>
</dbReference>
<dbReference type="InterPro" id="IPR050660">
    <property type="entry name" value="NEK_Ser/Thr_kinase"/>
</dbReference>
<evidence type="ECO:0000256" key="11">
    <source>
        <dbReference type="ARBA" id="ARBA00023288"/>
    </source>
</evidence>
<dbReference type="Gene3D" id="3.30.200.20">
    <property type="entry name" value="Phosphorylase Kinase, domain 1"/>
    <property type="match status" value="1"/>
</dbReference>
<keyword evidence="10" id="KW-0564">Palmitate</keyword>
<accession>A0A1S1RKF8</accession>
<dbReference type="InterPro" id="IPR000719">
    <property type="entry name" value="Prot_kinase_dom"/>
</dbReference>
<dbReference type="GO" id="GO:0005524">
    <property type="term" value="F:ATP binding"/>
    <property type="evidence" value="ECO:0007669"/>
    <property type="project" value="UniProtKB-UniRule"/>
</dbReference>
<comment type="caution">
    <text evidence="15">The sequence shown here is derived from an EMBL/GenBank/DDBJ whole genome shotgun (WGS) entry which is preliminary data.</text>
</comment>
<dbReference type="SMART" id="SM00220">
    <property type="entry name" value="S_TKc"/>
    <property type="match status" value="1"/>
</dbReference>
<feature type="compositionally biased region" description="Low complexity" evidence="13">
    <location>
        <begin position="298"/>
        <end position="314"/>
    </location>
</feature>
<feature type="compositionally biased region" description="Low complexity" evidence="13">
    <location>
        <begin position="450"/>
        <end position="467"/>
    </location>
</feature>
<dbReference type="PANTHER" id="PTHR43671">
    <property type="entry name" value="SERINE/THREONINE-PROTEIN KINASE NEK"/>
    <property type="match status" value="1"/>
</dbReference>
<dbReference type="InterPro" id="IPR008271">
    <property type="entry name" value="Ser/Thr_kinase_AS"/>
</dbReference>
<feature type="binding site" evidence="12">
    <location>
        <position position="44"/>
    </location>
    <ligand>
        <name>ATP</name>
        <dbReference type="ChEBI" id="CHEBI:30616"/>
    </ligand>
</feature>
<dbReference type="GO" id="GO:0004674">
    <property type="term" value="F:protein serine/threonine kinase activity"/>
    <property type="evidence" value="ECO:0007669"/>
    <property type="project" value="UniProtKB-KW"/>
</dbReference>
<keyword evidence="5" id="KW-0732">Signal</keyword>
<dbReference type="CDD" id="cd14014">
    <property type="entry name" value="STKc_PknB_like"/>
    <property type="match status" value="1"/>
</dbReference>
<dbReference type="SUPFAM" id="SSF56112">
    <property type="entry name" value="Protein kinase-like (PK-like)"/>
    <property type="match status" value="1"/>
</dbReference>
<keyword evidence="7 15" id="KW-0418">Kinase</keyword>
<dbReference type="EMBL" id="MBLM01000001">
    <property type="protein sequence ID" value="OHV46670.1"/>
    <property type="molecule type" value="Genomic_DNA"/>
</dbReference>
<evidence type="ECO:0000256" key="5">
    <source>
        <dbReference type="ARBA" id="ARBA00022729"/>
    </source>
</evidence>
<comment type="similarity">
    <text evidence="1">Belongs to the protein kinase superfamily. NEK Ser/Thr protein kinase family. NIMA subfamily.</text>
</comment>
<keyword evidence="16" id="KW-1185">Reference proteome</keyword>
<keyword evidence="3" id="KW-1003">Cell membrane</keyword>
<protein>
    <recommendedName>
        <fullName evidence="2">non-specific serine/threonine protein kinase</fullName>
        <ecNumber evidence="2">2.7.11.1</ecNumber>
    </recommendedName>
</protein>
<proteinExistence type="inferred from homology"/>
<feature type="compositionally biased region" description="Low complexity" evidence="13">
    <location>
        <begin position="324"/>
        <end position="337"/>
    </location>
</feature>
<keyword evidence="8 12" id="KW-0067">ATP-binding</keyword>
<gene>
    <name evidence="15" type="ORF">CC117_00020</name>
</gene>
<dbReference type="Pfam" id="PF14041">
    <property type="entry name" value="Lipoprotein_21"/>
    <property type="match status" value="1"/>
</dbReference>
<evidence type="ECO:0000256" key="2">
    <source>
        <dbReference type="ARBA" id="ARBA00012513"/>
    </source>
</evidence>
<evidence type="ECO:0000256" key="13">
    <source>
        <dbReference type="SAM" id="MobiDB-lite"/>
    </source>
</evidence>
<evidence type="ECO:0000259" key="14">
    <source>
        <dbReference type="PROSITE" id="PS50011"/>
    </source>
</evidence>
<dbReference type="PROSITE" id="PS00108">
    <property type="entry name" value="PROTEIN_KINASE_ST"/>
    <property type="match status" value="1"/>
</dbReference>
<evidence type="ECO:0000256" key="12">
    <source>
        <dbReference type="PROSITE-ProRule" id="PRU10141"/>
    </source>
</evidence>
<dbReference type="InterPro" id="IPR025971">
    <property type="entry name" value="LppP/LprE"/>
</dbReference>
<keyword evidence="6 12" id="KW-0547">Nucleotide-binding</keyword>
<evidence type="ECO:0000256" key="10">
    <source>
        <dbReference type="ARBA" id="ARBA00023139"/>
    </source>
</evidence>
<dbReference type="PANTHER" id="PTHR43671:SF13">
    <property type="entry name" value="SERINE_THREONINE-PROTEIN KINASE NEK2"/>
    <property type="match status" value="1"/>
</dbReference>
<dbReference type="PROSITE" id="PS50011">
    <property type="entry name" value="PROTEIN_KINASE_DOM"/>
    <property type="match status" value="1"/>
</dbReference>
<dbReference type="Pfam" id="PF00069">
    <property type="entry name" value="Pkinase"/>
    <property type="match status" value="1"/>
</dbReference>
<sequence length="633" mass="65014">MLTPLTRDDPQRIGPYQLTNRIGAGGMGVVYLGFTDDGQAAAVKVPSATLVDAPEFRARFRQEVTAAGRVRSASVAAVLDADPTGSQPWMATEYVEGRSLSEAVQTRGPFDEHLVTAVAVGLADALVAIHAAGVVHRDLKPANVLLAFDGPRVIDFGVARDDHNPTQTQAGSLIGTLAWMAPEQLRGERAGPAADIFAWGACVAFAAAGRPAFRGDTAQVVALQILTGEPDLERLPPSLTSQVRAALRKEPAERPTATEILAHLLGRPPGAPADPAATGQVMREWWNLPGTPPGGGPARRPGTPTARPGQVPASSWPPQPPPAAARAPAPGRPAPGQVHRTLPDHRPPSAGQPYPARYSPGHRSPGHADPGYADPGYADPGYPSSGYRQPGPPQGGYRNPGPPGRPGGGRRQGAVPVAVAVVLGLLLVAGGVTATVLLNAGQDPGTGVQTAAPSPEGTPSTAPPTGTVGPGTPGAPGTDPSSGSSPTPSAPVTPSSGQQSGGTGSATAPAQVLTANDAAQIIRREGYTPDMGTYDPQRMLSLVRGSREEGGRHQELAFVFADGAYQGTDTRAPSTSIAVDHSGPVDATVTYRTYDAGGTAPTGEVTVRFRWNGANFVALDTIPTEDPTVANHR</sequence>
<feature type="compositionally biased region" description="Low complexity" evidence="13">
    <location>
        <begin position="380"/>
        <end position="399"/>
    </location>
</feature>
<dbReference type="Gene3D" id="1.10.510.10">
    <property type="entry name" value="Transferase(Phosphotransferase) domain 1"/>
    <property type="match status" value="1"/>
</dbReference>